<evidence type="ECO:0000313" key="14">
    <source>
        <dbReference type="EMBL" id="NOU96505.1"/>
    </source>
</evidence>
<comment type="caution">
    <text evidence="14">The sequence shown here is derived from an EMBL/GenBank/DDBJ whole genome shotgun (WGS) entry which is preliminary data.</text>
</comment>
<dbReference type="AlphaFoldDB" id="A0A972K315"/>
<proteinExistence type="predicted"/>
<keyword evidence="8" id="KW-0902">Two-component regulatory system</keyword>
<accession>A0A972K315</accession>
<dbReference type="SMART" id="SM00387">
    <property type="entry name" value="HATPase_c"/>
    <property type="match status" value="1"/>
</dbReference>
<reference evidence="14" key="1">
    <citation type="submission" date="2019-10" db="EMBL/GenBank/DDBJ databases">
        <title>Description of Paenibacillus glebae sp. nov.</title>
        <authorList>
            <person name="Carlier A."/>
            <person name="Qi S."/>
        </authorList>
    </citation>
    <scope>NUCLEOTIDE SEQUENCE</scope>
    <source>
        <strain evidence="14">LMG 31456</strain>
    </source>
</reference>
<dbReference type="InterPro" id="IPR004358">
    <property type="entry name" value="Sig_transdc_His_kin-like_C"/>
</dbReference>
<dbReference type="InterPro" id="IPR036890">
    <property type="entry name" value="HATPase_C_sf"/>
</dbReference>
<dbReference type="InterPro" id="IPR005330">
    <property type="entry name" value="MHYT_dom"/>
</dbReference>
<feature type="transmembrane region" description="Helical" evidence="9">
    <location>
        <begin position="45"/>
        <end position="70"/>
    </location>
</feature>
<dbReference type="Gene3D" id="3.30.450.20">
    <property type="entry name" value="PAS domain"/>
    <property type="match status" value="1"/>
</dbReference>
<dbReference type="SUPFAM" id="SSF55874">
    <property type="entry name" value="ATPase domain of HSP90 chaperone/DNA topoisomerase II/histidine kinase"/>
    <property type="match status" value="1"/>
</dbReference>
<feature type="transmembrane region" description="Helical" evidence="9">
    <location>
        <begin position="172"/>
        <end position="191"/>
    </location>
</feature>
<dbReference type="InterPro" id="IPR035965">
    <property type="entry name" value="PAS-like_dom_sf"/>
</dbReference>
<dbReference type="InterPro" id="IPR003661">
    <property type="entry name" value="HisK_dim/P_dom"/>
</dbReference>
<evidence type="ECO:0000256" key="7">
    <source>
        <dbReference type="ARBA" id="ARBA00022840"/>
    </source>
</evidence>
<evidence type="ECO:0000259" key="10">
    <source>
        <dbReference type="PROSITE" id="PS50109"/>
    </source>
</evidence>
<dbReference type="PROSITE" id="PS50924">
    <property type="entry name" value="MHYT"/>
    <property type="match status" value="1"/>
</dbReference>
<keyword evidence="3" id="KW-0597">Phosphoprotein</keyword>
<dbReference type="EMBL" id="WHOD01000098">
    <property type="protein sequence ID" value="NOU96505.1"/>
    <property type="molecule type" value="Genomic_DNA"/>
</dbReference>
<keyword evidence="7" id="KW-0067">ATP-binding</keyword>
<dbReference type="GO" id="GO:0005524">
    <property type="term" value="F:ATP binding"/>
    <property type="evidence" value="ECO:0007669"/>
    <property type="project" value="UniProtKB-KW"/>
</dbReference>
<keyword evidence="5" id="KW-0547">Nucleotide-binding</keyword>
<keyword evidence="9" id="KW-0472">Membrane</keyword>
<dbReference type="InterPro" id="IPR000014">
    <property type="entry name" value="PAS"/>
</dbReference>
<dbReference type="InterPro" id="IPR005467">
    <property type="entry name" value="His_kinase_dom"/>
</dbReference>
<dbReference type="InterPro" id="IPR003594">
    <property type="entry name" value="HATPase_dom"/>
</dbReference>
<feature type="domain" description="PAS" evidence="11">
    <location>
        <begin position="259"/>
        <end position="318"/>
    </location>
</feature>
<evidence type="ECO:0000256" key="8">
    <source>
        <dbReference type="ARBA" id="ARBA00023012"/>
    </source>
</evidence>
<name>A0A972K315_9BACL</name>
<feature type="transmembrane region" description="Helical" evidence="9">
    <location>
        <begin position="142"/>
        <end position="160"/>
    </location>
</feature>
<evidence type="ECO:0000313" key="15">
    <source>
        <dbReference type="Proteomes" id="UP000641588"/>
    </source>
</evidence>
<feature type="transmembrane region" description="Helical" evidence="9">
    <location>
        <begin position="6"/>
        <end position="29"/>
    </location>
</feature>
<feature type="transmembrane region" description="Helical" evidence="9">
    <location>
        <begin position="226"/>
        <end position="247"/>
    </location>
</feature>
<dbReference type="CDD" id="cd00130">
    <property type="entry name" value="PAS"/>
    <property type="match status" value="1"/>
</dbReference>
<keyword evidence="6" id="KW-0418">Kinase</keyword>
<dbReference type="SUPFAM" id="SSF55785">
    <property type="entry name" value="PYP-like sensor domain (PAS domain)"/>
    <property type="match status" value="1"/>
</dbReference>
<dbReference type="PRINTS" id="PR00344">
    <property type="entry name" value="BCTRLSENSOR"/>
</dbReference>
<dbReference type="Proteomes" id="UP000641588">
    <property type="component" value="Unassembled WGS sequence"/>
</dbReference>
<feature type="domain" description="Histidine kinase" evidence="10">
    <location>
        <begin position="395"/>
        <end position="597"/>
    </location>
</feature>
<evidence type="ECO:0000256" key="6">
    <source>
        <dbReference type="ARBA" id="ARBA00022777"/>
    </source>
</evidence>
<keyword evidence="9" id="KW-0812">Transmembrane</keyword>
<dbReference type="InterPro" id="IPR000700">
    <property type="entry name" value="PAS-assoc_C"/>
</dbReference>
<dbReference type="Pfam" id="PF02518">
    <property type="entry name" value="HATPase_c"/>
    <property type="match status" value="1"/>
</dbReference>
<dbReference type="Gene3D" id="1.10.287.130">
    <property type="match status" value="1"/>
</dbReference>
<gene>
    <name evidence="14" type="ORF">GC093_25280</name>
</gene>
<dbReference type="Pfam" id="PF03707">
    <property type="entry name" value="MHYT"/>
    <property type="match status" value="2"/>
</dbReference>
<dbReference type="PANTHER" id="PTHR43065:SF34">
    <property type="entry name" value="SPORULATION KINASE A"/>
    <property type="match status" value="1"/>
</dbReference>
<dbReference type="GO" id="GO:0000155">
    <property type="term" value="F:phosphorelay sensor kinase activity"/>
    <property type="evidence" value="ECO:0007669"/>
    <property type="project" value="InterPro"/>
</dbReference>
<dbReference type="SMART" id="SM00091">
    <property type="entry name" value="PAS"/>
    <property type="match status" value="1"/>
</dbReference>
<evidence type="ECO:0000256" key="9">
    <source>
        <dbReference type="PROSITE-ProRule" id="PRU00244"/>
    </source>
</evidence>
<dbReference type="SUPFAM" id="SSF47384">
    <property type="entry name" value="Homodimeric domain of signal transducing histidine kinase"/>
    <property type="match status" value="1"/>
</dbReference>
<evidence type="ECO:0000256" key="5">
    <source>
        <dbReference type="ARBA" id="ARBA00022741"/>
    </source>
</evidence>
<evidence type="ECO:0000256" key="4">
    <source>
        <dbReference type="ARBA" id="ARBA00022679"/>
    </source>
</evidence>
<evidence type="ECO:0000256" key="3">
    <source>
        <dbReference type="ARBA" id="ARBA00022553"/>
    </source>
</evidence>
<dbReference type="CDD" id="cd00082">
    <property type="entry name" value="HisKA"/>
    <property type="match status" value="1"/>
</dbReference>
<dbReference type="CDD" id="cd00075">
    <property type="entry name" value="HATPase"/>
    <property type="match status" value="1"/>
</dbReference>
<dbReference type="PROSITE" id="PS50113">
    <property type="entry name" value="PAC"/>
    <property type="match status" value="1"/>
</dbReference>
<organism evidence="14 15">
    <name type="scientific">Paenibacillus foliorum</name>
    <dbReference type="NCBI Taxonomy" id="2654974"/>
    <lineage>
        <taxon>Bacteria</taxon>
        <taxon>Bacillati</taxon>
        <taxon>Bacillota</taxon>
        <taxon>Bacilli</taxon>
        <taxon>Bacillales</taxon>
        <taxon>Paenibacillaceae</taxon>
        <taxon>Paenibacillus</taxon>
    </lineage>
</organism>
<evidence type="ECO:0000259" key="13">
    <source>
        <dbReference type="PROSITE" id="PS50924"/>
    </source>
</evidence>
<dbReference type="InterPro" id="IPR036097">
    <property type="entry name" value="HisK_dim/P_sf"/>
</dbReference>
<evidence type="ECO:0000256" key="2">
    <source>
        <dbReference type="ARBA" id="ARBA00012438"/>
    </source>
</evidence>
<keyword evidence="9" id="KW-1133">Transmembrane helix</keyword>
<dbReference type="PROSITE" id="PS50109">
    <property type="entry name" value="HIS_KIN"/>
    <property type="match status" value="1"/>
</dbReference>
<dbReference type="GO" id="GO:0016020">
    <property type="term" value="C:membrane"/>
    <property type="evidence" value="ECO:0007669"/>
    <property type="project" value="UniProtKB-UniRule"/>
</dbReference>
<dbReference type="NCBIfam" id="TIGR00229">
    <property type="entry name" value="sensory_box"/>
    <property type="match status" value="1"/>
</dbReference>
<feature type="domain" description="MHYT" evidence="13">
    <location>
        <begin position="9"/>
        <end position="200"/>
    </location>
</feature>
<dbReference type="Gene3D" id="3.30.565.10">
    <property type="entry name" value="Histidine kinase-like ATPase, C-terminal domain"/>
    <property type="match status" value="1"/>
</dbReference>
<evidence type="ECO:0000259" key="12">
    <source>
        <dbReference type="PROSITE" id="PS50113"/>
    </source>
</evidence>
<dbReference type="SMART" id="SM00388">
    <property type="entry name" value="HisKA"/>
    <property type="match status" value="1"/>
</dbReference>
<evidence type="ECO:0000256" key="1">
    <source>
        <dbReference type="ARBA" id="ARBA00000085"/>
    </source>
</evidence>
<feature type="transmembrane region" description="Helical" evidence="9">
    <location>
        <begin position="109"/>
        <end position="130"/>
    </location>
</feature>
<keyword evidence="15" id="KW-1185">Reference proteome</keyword>
<sequence>MDVNEGNFYSLSLVILSIAIAISSSYVSLDLSHKSRLTSNRRIQYLFLIFSSFSLGIGIWSMHFVGMLAFHTHFPVSYNLLLTCVSFVIPILSSFIAFRLASSLKTYRFIFACFCMGAGISSMHYIGMAALESPYEIKYEPILFALSILISIGVSFLSMFRMFQVKNNFLDVWGKLANALLLGTAISGMHYTGMNAFHFTLGENHFSPVNSLYVQLTSYVMEATSLSYFVCLALFLLVGCVCFGVYIDRRLAYEAVSKNELYFQSLFEHSPDIVCSIDLQGRIISANKATEKILGYSKEELRDRAYTDFIVPEEVEKFDLKFENVNHDVPKNYEIHSMHKQGHIIELGITTIPIILKEKVIGVFVVCKDITERKRNEERLRRAEKFNMAGQLAAGIAHEVRNPLTTVRGMTQLIKEGTSKQIYFDLMLSEMGQIDSILSEFLLLANSVEFRAYNLHELLTNIVMKLEAQAIQSNIHILVEYETDTPWIFCDENKIRHVFSHVLINAIESMEDGGDINVQICFTNNDKVQIRFTDQGIGIPDEWQSKLGEPFYSTKDKGTGIGLMISYQIVQEHNGEIHIYKAGRRGTVVDITLPVIT</sequence>
<keyword evidence="4" id="KW-0808">Transferase</keyword>
<dbReference type="RefSeq" id="WP_171654742.1">
    <property type="nucleotide sequence ID" value="NZ_WHOD01000098.1"/>
</dbReference>
<comment type="catalytic activity">
    <reaction evidence="1">
        <text>ATP + protein L-histidine = ADP + protein N-phospho-L-histidine.</text>
        <dbReference type="EC" id="2.7.13.3"/>
    </reaction>
</comment>
<dbReference type="Pfam" id="PF13426">
    <property type="entry name" value="PAS_9"/>
    <property type="match status" value="1"/>
</dbReference>
<dbReference type="EC" id="2.7.13.3" evidence="2"/>
<dbReference type="Pfam" id="PF00512">
    <property type="entry name" value="HisKA"/>
    <property type="match status" value="1"/>
</dbReference>
<dbReference type="PANTHER" id="PTHR43065">
    <property type="entry name" value="SENSOR HISTIDINE KINASE"/>
    <property type="match status" value="1"/>
</dbReference>
<feature type="domain" description="PAC" evidence="12">
    <location>
        <begin position="331"/>
        <end position="382"/>
    </location>
</feature>
<evidence type="ECO:0000259" key="11">
    <source>
        <dbReference type="PROSITE" id="PS50112"/>
    </source>
</evidence>
<protein>
    <recommendedName>
        <fullName evidence="2">histidine kinase</fullName>
        <ecNumber evidence="2">2.7.13.3</ecNumber>
    </recommendedName>
</protein>
<feature type="transmembrane region" description="Helical" evidence="9">
    <location>
        <begin position="76"/>
        <end position="97"/>
    </location>
</feature>
<dbReference type="PROSITE" id="PS50112">
    <property type="entry name" value="PAS"/>
    <property type="match status" value="1"/>
</dbReference>